<reference evidence="5 6" key="1">
    <citation type="submission" date="2017-04" db="EMBL/GenBank/DDBJ databases">
        <title>Draft Aigarchaeota genome from a New Zealand hot spring.</title>
        <authorList>
            <person name="Reysenbach A.-L."/>
            <person name="Donaho J.A."/>
            <person name="Gerhart J."/>
            <person name="Kelley J.F."/>
            <person name="Kouba K."/>
            <person name="Podar M."/>
            <person name="Stott M."/>
        </authorList>
    </citation>
    <scope>NUCLEOTIDE SEQUENCE [LARGE SCALE GENOMIC DNA]</scope>
    <source>
        <strain evidence="5">NZ13_MG1</strain>
    </source>
</reference>
<comment type="cofactor">
    <cofactor evidence="1">
        <name>NAD(+)</name>
        <dbReference type="ChEBI" id="CHEBI:57540"/>
    </cofactor>
</comment>
<sequence length="333" mass="37857">MRVLVTGGLGFIGSHLVRRLVSSDWCTSLINVDNMGFGSNVNNLKDVEGCRKYSFVYGDIRDPELVSRLVKDVDVVVNVAAETHVDRSISNPKPFLETNVLGTFNLLEACRHNDVRLFMQVSTDEVYGEAEGGRSFKEGDAFRPSSPYSATKAAADCLVMAYNRTYGLNTIITRSTNNFGPYQHPEKFIPKAIIRAALGLKVPVYGSGRQVRDWIYVEDHVEAIESALLKSRGGKVYNISAGNELNNLEVVKQILRIMDKPMDLIEHVEDRPGHDARYSLDSSLIRSELGWAPRHSFLEALRKTVRWYMQNEWWWKPLADERTLHPTPWKIRW</sequence>
<evidence type="ECO:0000256" key="2">
    <source>
        <dbReference type="ARBA" id="ARBA00023027"/>
    </source>
</evidence>
<dbReference type="InterPro" id="IPR005888">
    <property type="entry name" value="dTDP_Gluc_deHydtase"/>
</dbReference>
<proteinExistence type="predicted"/>
<dbReference type="Gene3D" id="3.40.50.720">
    <property type="entry name" value="NAD(P)-binding Rossmann-like Domain"/>
    <property type="match status" value="1"/>
</dbReference>
<accession>A0A2R7Y125</accession>
<dbReference type="NCBIfam" id="TIGR01181">
    <property type="entry name" value="dTDP_gluc_dehyt"/>
    <property type="match status" value="1"/>
</dbReference>
<protein>
    <submittedName>
        <fullName evidence="5">dTDP-glucose 4,6-dehydratase</fullName>
    </submittedName>
</protein>
<comment type="caution">
    <text evidence="5">The sequence shown here is derived from an EMBL/GenBank/DDBJ whole genome shotgun (WGS) entry which is preliminary data.</text>
</comment>
<dbReference type="AlphaFoldDB" id="A0A2R7Y125"/>
<dbReference type="CDD" id="cd05246">
    <property type="entry name" value="dTDP_GD_SDR_e"/>
    <property type="match status" value="1"/>
</dbReference>
<dbReference type="Gene3D" id="3.90.25.10">
    <property type="entry name" value="UDP-galactose 4-epimerase, domain 1"/>
    <property type="match status" value="1"/>
</dbReference>
<evidence type="ECO:0000313" key="5">
    <source>
        <dbReference type="EMBL" id="PUA31241.1"/>
    </source>
</evidence>
<dbReference type="EMBL" id="NDWU01000022">
    <property type="protein sequence ID" value="PUA31241.1"/>
    <property type="molecule type" value="Genomic_DNA"/>
</dbReference>
<dbReference type="Proteomes" id="UP000244066">
    <property type="component" value="Unassembled WGS sequence"/>
</dbReference>
<evidence type="ECO:0000259" key="4">
    <source>
        <dbReference type="Pfam" id="PF16363"/>
    </source>
</evidence>
<evidence type="ECO:0000256" key="1">
    <source>
        <dbReference type="ARBA" id="ARBA00001911"/>
    </source>
</evidence>
<dbReference type="SUPFAM" id="SSF51735">
    <property type="entry name" value="NAD(P)-binding Rossmann-fold domains"/>
    <property type="match status" value="1"/>
</dbReference>
<name>A0A2R7Y125_9ARCH</name>
<dbReference type="Pfam" id="PF16363">
    <property type="entry name" value="GDP_Man_Dehyd"/>
    <property type="match status" value="1"/>
</dbReference>
<keyword evidence="3" id="KW-0456">Lyase</keyword>
<keyword evidence="2" id="KW-0520">NAD</keyword>
<dbReference type="GO" id="GO:0008460">
    <property type="term" value="F:dTDP-glucose 4,6-dehydratase activity"/>
    <property type="evidence" value="ECO:0007669"/>
    <property type="project" value="InterPro"/>
</dbReference>
<dbReference type="InterPro" id="IPR036291">
    <property type="entry name" value="NAD(P)-bd_dom_sf"/>
</dbReference>
<evidence type="ECO:0000256" key="3">
    <source>
        <dbReference type="ARBA" id="ARBA00023239"/>
    </source>
</evidence>
<dbReference type="PANTHER" id="PTHR43000">
    <property type="entry name" value="DTDP-D-GLUCOSE 4,6-DEHYDRATASE-RELATED"/>
    <property type="match status" value="1"/>
</dbReference>
<feature type="domain" description="NAD(P)-binding" evidence="4">
    <location>
        <begin position="4"/>
        <end position="304"/>
    </location>
</feature>
<evidence type="ECO:0000313" key="6">
    <source>
        <dbReference type="Proteomes" id="UP000244066"/>
    </source>
</evidence>
<organism evidence="5 6">
    <name type="scientific">Candidatus Terraquivivens tikiterensis</name>
    <dbReference type="NCBI Taxonomy" id="1980982"/>
    <lineage>
        <taxon>Archaea</taxon>
        <taxon>Nitrososphaerota</taxon>
        <taxon>Candidatus Wolframiiraptoraceae</taxon>
        <taxon>Candidatus Terraquivivens</taxon>
    </lineage>
</organism>
<dbReference type="GO" id="GO:0009225">
    <property type="term" value="P:nucleotide-sugar metabolic process"/>
    <property type="evidence" value="ECO:0007669"/>
    <property type="project" value="InterPro"/>
</dbReference>
<gene>
    <name evidence="5" type="ORF">B9J98_07115</name>
</gene>
<dbReference type="InterPro" id="IPR016040">
    <property type="entry name" value="NAD(P)-bd_dom"/>
</dbReference>